<dbReference type="RefSeq" id="WP_106672817.1">
    <property type="nucleotide sequence ID" value="NZ_BMFE01000004.1"/>
</dbReference>
<dbReference type="InterPro" id="IPR046542">
    <property type="entry name" value="DUF6801"/>
</dbReference>
<dbReference type="Pfam" id="PF22544">
    <property type="entry name" value="HYDIN_VesB_CFA65-like_Ig"/>
    <property type="match status" value="1"/>
</dbReference>
<dbReference type="Gene3D" id="2.60.40.10">
    <property type="entry name" value="Immunoglobulins"/>
    <property type="match status" value="2"/>
</dbReference>
<feature type="signal peptide" evidence="6">
    <location>
        <begin position="1"/>
        <end position="32"/>
    </location>
</feature>
<dbReference type="InterPro" id="IPR054090">
    <property type="entry name" value="Cep192_Spd-2-like_dom"/>
</dbReference>
<dbReference type="PANTHER" id="PTHR37833">
    <property type="entry name" value="LIPOPROTEIN-RELATED"/>
    <property type="match status" value="1"/>
</dbReference>
<dbReference type="GO" id="GO:0005737">
    <property type="term" value="C:cytoplasm"/>
    <property type="evidence" value="ECO:0007669"/>
    <property type="project" value="UniProtKB-SubCell"/>
</dbReference>
<evidence type="ECO:0000256" key="5">
    <source>
        <dbReference type="ARBA" id="ARBA00023273"/>
    </source>
</evidence>
<accession>A0A2T1KBK6</accession>
<dbReference type="InterPro" id="IPR013783">
    <property type="entry name" value="Ig-like_fold"/>
</dbReference>
<dbReference type="OrthoDB" id="6056921at2"/>
<dbReference type="Proteomes" id="UP000238385">
    <property type="component" value="Unassembled WGS sequence"/>
</dbReference>
<evidence type="ECO:0000313" key="11">
    <source>
        <dbReference type="Proteomes" id="UP000238385"/>
    </source>
</evidence>
<evidence type="ECO:0000256" key="1">
    <source>
        <dbReference type="ARBA" id="ARBA00004138"/>
    </source>
</evidence>
<evidence type="ECO:0000313" key="10">
    <source>
        <dbReference type="EMBL" id="PSF07519.1"/>
    </source>
</evidence>
<keyword evidence="3" id="KW-0963">Cytoplasm</keyword>
<sequence>MKLRNLNTSVRKIGPAIATAALMAGGASNASAEQVSIELAFECPFPLIGTQPIRAQISADIPSVATVGEPTPQFEVTAITVVNDNARTGLKLVGSETVEGTAISTNSVVTANRTLQQIVELSIPPTLIPDVSGEFNVPATGMAPAVLFTEDDIGQAEIRVGGLTLDLTSRTPNGAIAPAPIGEILTDCVQVAGQNNLLQTITVGGEIVETPRISVNREEVAFGNVQAGLNAQETVSVVNTGSAALGISNVVISGTDADTFLLDNQCGTLAPSESCDVNVTFAPSTDGTRSATLTIESTDADNPAVDVALTGRGVLAPTPEIGVNPETVDLGRIQLGQSASAEVTINNAGNETLLVDSIALEGTGAADFVQTNNCTTVAANASCTVELSYTANAVGVSNANLVIRSSDPESPEISIPVSAEAFEQAGSELELLLGLEGSTLIKASGGTLPLNGSIATLLDLAAGTFEADLAIDPTFGNFSIRVFFSRLNASANVEFVPAAVTTGTLINGKLTANSQLFVKVPKVAIKIFGLPLRVGGGSECMTREPVNIELASVDGTNFSPATGGTVSGVYDLPALENCGLLTRLLNQFLTGSGNTIELALTPEL</sequence>
<feature type="domain" description="Cep192/Spd-2-like" evidence="8">
    <location>
        <begin position="211"/>
        <end position="313"/>
    </location>
</feature>
<evidence type="ECO:0000256" key="3">
    <source>
        <dbReference type="ARBA" id="ARBA00022490"/>
    </source>
</evidence>
<feature type="domain" description="DUF6801" evidence="7">
    <location>
        <begin position="41"/>
        <end position="198"/>
    </location>
</feature>
<dbReference type="Pfam" id="PF20611">
    <property type="entry name" value="DUF6801"/>
    <property type="match status" value="1"/>
</dbReference>
<comment type="subcellular location">
    <subcellularLocation>
        <location evidence="1">Cell projection</location>
        <location evidence="1">Cilium</location>
    </subcellularLocation>
    <subcellularLocation>
        <location evidence="2">Cytoplasm</location>
    </subcellularLocation>
</comment>
<evidence type="ECO:0000256" key="6">
    <source>
        <dbReference type="SAM" id="SignalP"/>
    </source>
</evidence>
<evidence type="ECO:0000259" key="8">
    <source>
        <dbReference type="Pfam" id="PF22073"/>
    </source>
</evidence>
<evidence type="ECO:0008006" key="12">
    <source>
        <dbReference type="Google" id="ProtNLM"/>
    </source>
</evidence>
<dbReference type="InterPro" id="IPR053879">
    <property type="entry name" value="HYDIN_VesB_CFA65-like_Ig"/>
</dbReference>
<evidence type="ECO:0000256" key="4">
    <source>
        <dbReference type="ARBA" id="ARBA00023069"/>
    </source>
</evidence>
<evidence type="ECO:0000259" key="7">
    <source>
        <dbReference type="Pfam" id="PF20611"/>
    </source>
</evidence>
<comment type="caution">
    <text evidence="10">The sequence shown here is derived from an EMBL/GenBank/DDBJ whole genome shotgun (WGS) entry which is preliminary data.</text>
</comment>
<proteinExistence type="predicted"/>
<keyword evidence="6" id="KW-0732">Signal</keyword>
<gene>
    <name evidence="10" type="ORF">C7H08_13825</name>
</gene>
<evidence type="ECO:0000259" key="9">
    <source>
        <dbReference type="Pfam" id="PF22544"/>
    </source>
</evidence>
<keyword evidence="5" id="KW-0966">Cell projection</keyword>
<evidence type="ECO:0000256" key="2">
    <source>
        <dbReference type="ARBA" id="ARBA00004496"/>
    </source>
</evidence>
<reference evidence="10 11" key="1">
    <citation type="submission" date="2018-03" db="EMBL/GenBank/DDBJ databases">
        <title>Marinobacter brunus sp. nov., a marine bacterium of Gamma-proteobacteria isolated from the surface seawater of the South China Sea.</title>
        <authorList>
            <person name="Cheng H."/>
            <person name="Wu Y.-H."/>
            <person name="Xamxidin M."/>
            <person name="Xu X.-W."/>
        </authorList>
    </citation>
    <scope>NUCLEOTIDE SEQUENCE [LARGE SCALE GENOMIC DNA]</scope>
    <source>
        <strain evidence="10 11">JCM 30472</strain>
    </source>
</reference>
<keyword evidence="11" id="KW-1185">Reference proteome</keyword>
<dbReference type="PANTHER" id="PTHR37833:SF1">
    <property type="entry name" value="SIGNAL PEPTIDE PROTEIN"/>
    <property type="match status" value="1"/>
</dbReference>
<dbReference type="EMBL" id="PXNN01000016">
    <property type="protein sequence ID" value="PSF07519.1"/>
    <property type="molecule type" value="Genomic_DNA"/>
</dbReference>
<feature type="domain" description="HYDIN/VesB/CFA65-like Ig-like" evidence="9">
    <location>
        <begin position="319"/>
        <end position="417"/>
    </location>
</feature>
<protein>
    <recommendedName>
        <fullName evidence="12">Choice-of-anchor D domain-containing protein</fullName>
    </recommendedName>
</protein>
<feature type="chain" id="PRO_5015730830" description="Choice-of-anchor D domain-containing protein" evidence="6">
    <location>
        <begin position="33"/>
        <end position="604"/>
    </location>
</feature>
<dbReference type="AlphaFoldDB" id="A0A2T1KBK6"/>
<name>A0A2T1KBK6_9GAMM</name>
<dbReference type="Pfam" id="PF22073">
    <property type="entry name" value="Cep192_D4"/>
    <property type="match status" value="1"/>
</dbReference>
<organism evidence="10 11">
    <name type="scientific">Marinobacter halophilus</name>
    <dbReference type="NCBI Taxonomy" id="1323740"/>
    <lineage>
        <taxon>Bacteria</taxon>
        <taxon>Pseudomonadati</taxon>
        <taxon>Pseudomonadota</taxon>
        <taxon>Gammaproteobacteria</taxon>
        <taxon>Pseudomonadales</taxon>
        <taxon>Marinobacteraceae</taxon>
        <taxon>Marinobacter</taxon>
    </lineage>
</organism>
<keyword evidence="4" id="KW-0969">Cilium</keyword>
<dbReference type="NCBIfam" id="NF012200">
    <property type="entry name" value="choice_anch_D"/>
    <property type="match status" value="2"/>
</dbReference>